<dbReference type="CDD" id="cd00833">
    <property type="entry name" value="PKS"/>
    <property type="match status" value="1"/>
</dbReference>
<dbReference type="PANTHER" id="PTHR45681">
    <property type="entry name" value="POLYKETIDE SYNTHASE 44-RELATED"/>
    <property type="match status" value="1"/>
</dbReference>
<dbReference type="Gene3D" id="3.30.70.3290">
    <property type="match status" value="1"/>
</dbReference>
<dbReference type="PROSITE" id="PS52004">
    <property type="entry name" value="KS3_2"/>
    <property type="match status" value="1"/>
</dbReference>
<dbReference type="SUPFAM" id="SSF52151">
    <property type="entry name" value="FabD/lysophospholipase-like"/>
    <property type="match status" value="1"/>
</dbReference>
<dbReference type="SUPFAM" id="SSF51735">
    <property type="entry name" value="NAD(P)-binding Rossmann-fold domains"/>
    <property type="match status" value="1"/>
</dbReference>
<dbReference type="Pfam" id="PF21089">
    <property type="entry name" value="PKS_DH_N"/>
    <property type="match status" value="1"/>
</dbReference>
<dbReference type="InterPro" id="IPR014030">
    <property type="entry name" value="Ketoacyl_synth_N"/>
</dbReference>
<dbReference type="InterPro" id="IPR016039">
    <property type="entry name" value="Thiolase-like"/>
</dbReference>
<dbReference type="InterPro" id="IPR014043">
    <property type="entry name" value="Acyl_transferase_dom"/>
</dbReference>
<dbReference type="InterPro" id="IPR001227">
    <property type="entry name" value="Ac_transferase_dom_sf"/>
</dbReference>
<dbReference type="PROSITE" id="PS52019">
    <property type="entry name" value="PKS_MFAS_DH"/>
    <property type="match status" value="1"/>
</dbReference>
<evidence type="ECO:0000259" key="9">
    <source>
        <dbReference type="PROSITE" id="PS52019"/>
    </source>
</evidence>
<dbReference type="CDD" id="cd05274">
    <property type="entry name" value="KR_FAS_SDR_x"/>
    <property type="match status" value="1"/>
</dbReference>
<dbReference type="SUPFAM" id="SSF47336">
    <property type="entry name" value="ACP-like"/>
    <property type="match status" value="1"/>
</dbReference>
<dbReference type="GO" id="GO:0004315">
    <property type="term" value="F:3-oxoacyl-[acyl-carrier-protein] synthase activity"/>
    <property type="evidence" value="ECO:0007669"/>
    <property type="project" value="InterPro"/>
</dbReference>
<dbReference type="Gene3D" id="3.10.129.110">
    <property type="entry name" value="Polyketide synthase dehydratase"/>
    <property type="match status" value="1"/>
</dbReference>
<dbReference type="Pfam" id="PF08659">
    <property type="entry name" value="KR"/>
    <property type="match status" value="1"/>
</dbReference>
<evidence type="ECO:0000256" key="3">
    <source>
        <dbReference type="ARBA" id="ARBA00022553"/>
    </source>
</evidence>
<comment type="catalytic activity">
    <reaction evidence="5">
        <text>holo-[ACP] + malonyl-CoA = malonyl-[ACP] + CoA</text>
        <dbReference type="Rhea" id="RHEA:41792"/>
        <dbReference type="Rhea" id="RHEA-COMP:9623"/>
        <dbReference type="Rhea" id="RHEA-COMP:9685"/>
        <dbReference type="ChEBI" id="CHEBI:57287"/>
        <dbReference type="ChEBI" id="CHEBI:57384"/>
        <dbReference type="ChEBI" id="CHEBI:64479"/>
        <dbReference type="ChEBI" id="CHEBI:78449"/>
        <dbReference type="EC" id="2.3.1.39"/>
    </reaction>
    <physiologicalReaction direction="left-to-right" evidence="5">
        <dbReference type="Rhea" id="RHEA:41793"/>
    </physiologicalReaction>
</comment>
<dbReference type="Pfam" id="PF02801">
    <property type="entry name" value="Ketoacyl-synt_C"/>
    <property type="match status" value="1"/>
</dbReference>
<feature type="active site" description="Proton donor; for dehydratase activity" evidence="6">
    <location>
        <position position="1148"/>
    </location>
</feature>
<dbReference type="InterPro" id="IPR042104">
    <property type="entry name" value="PKS_dehydratase_sf"/>
</dbReference>
<keyword evidence="3" id="KW-0597">Phosphoprotein</keyword>
<evidence type="ECO:0000256" key="2">
    <source>
        <dbReference type="ARBA" id="ARBA00022450"/>
    </source>
</evidence>
<dbReference type="SMART" id="SM00827">
    <property type="entry name" value="PKS_AT"/>
    <property type="match status" value="1"/>
</dbReference>
<proteinExistence type="predicted"/>
<dbReference type="InterPro" id="IPR011032">
    <property type="entry name" value="GroES-like_sf"/>
</dbReference>
<dbReference type="Gene3D" id="3.90.180.10">
    <property type="entry name" value="Medium-chain alcohol dehydrogenases, catalytic domain"/>
    <property type="match status" value="1"/>
</dbReference>
<dbReference type="InterPro" id="IPR032821">
    <property type="entry name" value="PKS_assoc"/>
</dbReference>
<feature type="domain" description="Ketosynthase family 3 (KS3)" evidence="8">
    <location>
        <begin position="48"/>
        <end position="495"/>
    </location>
</feature>
<dbReference type="Pfam" id="PF14765">
    <property type="entry name" value="PS-DH"/>
    <property type="match status" value="1"/>
</dbReference>
<dbReference type="InterPro" id="IPR009081">
    <property type="entry name" value="PP-bd_ACP"/>
</dbReference>
<dbReference type="Gene3D" id="3.40.366.10">
    <property type="entry name" value="Malonyl-Coenzyme A Acyl Carrier Protein, domain 2"/>
    <property type="match status" value="1"/>
</dbReference>
<name>A0AAD1W0Q8_PELCU</name>
<dbReference type="Pfam" id="PF16197">
    <property type="entry name" value="KAsynt_C_assoc"/>
    <property type="match status" value="1"/>
</dbReference>
<dbReference type="SUPFAM" id="SSF53901">
    <property type="entry name" value="Thiolase-like"/>
    <property type="match status" value="1"/>
</dbReference>
<feature type="active site" description="Proton acceptor; for dehydratase activity" evidence="6">
    <location>
        <position position="984"/>
    </location>
</feature>
<dbReference type="Pfam" id="PF00698">
    <property type="entry name" value="Acyl_transf_1"/>
    <property type="match status" value="1"/>
</dbReference>
<dbReference type="Proteomes" id="UP001295444">
    <property type="component" value="Chromosome 04"/>
</dbReference>
<dbReference type="InterPro" id="IPR018201">
    <property type="entry name" value="Ketoacyl_synth_AS"/>
</dbReference>
<dbReference type="Gene3D" id="1.10.1200.10">
    <property type="entry name" value="ACP-like"/>
    <property type="match status" value="1"/>
</dbReference>
<dbReference type="EMBL" id="OW240915">
    <property type="protein sequence ID" value="CAH2282213.1"/>
    <property type="molecule type" value="Genomic_DNA"/>
</dbReference>
<dbReference type="SMART" id="SM00825">
    <property type="entry name" value="PKS_KS"/>
    <property type="match status" value="1"/>
</dbReference>
<dbReference type="InterPro" id="IPR049551">
    <property type="entry name" value="PKS_DH_C"/>
</dbReference>
<sequence>MTTQGGSKSGGELNSLCDLQQRVRPVTRSRACGPYVALGKIVRMDDTEDHIAIVGIGCNFPGGEGIDNFWKVIVEGRNCAVDIPSERFDVKKWYDPDYNKPGKSWTCRAALIEGLDEFDNKLFGISNSETENMDPQHKLLLESTFRAMEDAGYPMESVSGSNTGVFIGLMNRDSESIFNAYESSINHYNGTGTATSIAANRVSYCFNLNGPSMVIDTACSSSLTALHYACQAIKQGSVVIVLNCIILNLIIILRGASTGDCEMAVCGGVSCILEPRIFVALSKAKMISPDGISKPFSKMADGYGRGEGAGIVLLKKLNKAKQDGSKVWGVICASAVNQDGRSMTPITKPSQRQQEALLKTIYSIIDPSTVQYVEAHGTGTPVGDPVEAASIGNIIGRNRPSRSPLKIGSVKGNIGHTESASGVAGLIKVLLMMHHEVIPPSLHYSEDLGIIQIEEANLTIPITPEKWRADNKLGRVASINSFGFGGTNVHVVLKQHKQNSPKCLSKRPVEIFVVSAASSKSLQLTIEDTKQQLNKVDSLSLENLVYTSACRRSHRNFKFRKAFLASSLKHLQEQLAKANTESSPAQKSPTLVFVFCGNGLLYKGMCKMLLRSEPVFRKKCIEIDELLQVYTSLSMVKLLESEYDDFSRPDIAQLLLFTIQTSLVALLRHWGVKPDTIVGHSVGEVAAAHCSGLLSLQDAVKVIYYRSTLQSKVTGGKMLVVSNIPVTEISKDIRSYGQRINMAAYNSPTSCTVSGDAESIVKLHDQLNQQYSKRNIFLYKLDVPAAYHSHLMDPILEEIKDKLQDLTPHKLEIDLISTVTGEKASNGDFTTGDYWARNIREPVVFDKAIRSSIKHNENAVFIEIGPRRGLERNIKEIVGQTSNVLPAIQLDKEYEIIFSILVKLFTEGYNPDWCNIYETYKSPPAAIPRYQFDHVKKDVNFEKIHQGNQSFTKLSHSLIHSMNEDFTEFRCTVSKEHTPYIYEHKNNEMVLVPGSFYVELALAATISSLKPKVPLSSLTVYIHFNRPCIVNQETLNLNIKLEEMNKVTHFEILSSHVYASGKIEKNFISVEEKKISFQHILKRCNLVLKQDEVYESLSLFGFQYGKAYRQLSDIHYGGELKEGLAKVTVTEEIEETMYENYIHPVVLDSFFQMSVIAGTQDKEPTVLFPSEVGSLTILRPLQKVMYIHLKTIKKAKKYFVVCGCFSDENGFILVEIKHSKITFLKQSKNELRNIFFQNKWVQVPEEMNKPTLTPKTLVFADSIGIGHQLAEFTDDGLEFVHFNSCDLHQQLTKKIKSKYKEILFMWGIHTPSESSQNLTHYLAKCCETYRQVILAVKQLIPGASIRTVTFRTAGTTVDHINPGFALIGMTRSCIIEMSDITFQLIDISSSNREDVKTLAHVVHNFSPKNYPEIWINKGQIFTNEVARTEMDIGEQRVHAVPLKKSDSFILFTENPYRVTELSAELNNSSDIKLTETCVEVQIDLICSHTEDFFPVTTSSFEFGNTLYWSNLSKEKHKLLALDFTGTVTKVGKGVKKLKVGDRIASCYPTAASSRTSLPESVCYLIKKVPVLRKLPCVSLFILAWEVFHRQLPPAKNKPKLIIISSEKTSILNMILINTAKRRGWDPKVSSEIDINAKQCSAMIILHSSTNILMEDLSQLPLLKDLVLIRFQALNEHCRQDIHICLLNPVTILQRGYIYQFSKDIYKWLQSIHEDISLNMASSTHASRNCTADKGFSYFTAHSLPLLDLDKNISSISLFAKQETLFKRGAIYIVTGGLTGLGFETVKFIVRNGGGNIVILSRRNPTPEMQQEIKKAKGDQKNVIITAISCDISSYSEVTKTMHFIQKIFPNIPIKGVFHSAVVLHDGVLQHLDISLFEKVLKPKVDGAINLHRATINQELDYFVCYSSVASFVGNAAQANYAAANSFLDIFCQYRRNMGLSGQSINWGALNLGLLNKRNHVQEMLEAKGLILFNTEEMHKHLKKCLKLNNSQQAIIKFDVQTMHDNLLSYVPTLKKRIYNAIREELTTTKDTIRANGSSKHTYMKSEDYVMAVISELTSLSLSDIIMDSFLNSLGIDSMLGMTLQNRILQERNVLIPIVKLLDPSTTISSIVSILNENTNNSLEETKF</sequence>
<dbReference type="Pfam" id="PF00550">
    <property type="entry name" value="PP-binding"/>
    <property type="match status" value="1"/>
</dbReference>
<dbReference type="PROSITE" id="PS50075">
    <property type="entry name" value="CARRIER"/>
    <property type="match status" value="1"/>
</dbReference>
<evidence type="ECO:0000256" key="6">
    <source>
        <dbReference type="PROSITE-ProRule" id="PRU01363"/>
    </source>
</evidence>
<dbReference type="InterPro" id="IPR013968">
    <property type="entry name" value="PKS_KR"/>
</dbReference>
<feature type="domain" description="PKS/mFAS DH" evidence="9">
    <location>
        <begin position="952"/>
        <end position="1230"/>
    </location>
</feature>
<organism evidence="10 11">
    <name type="scientific">Pelobates cultripes</name>
    <name type="common">Western spadefoot toad</name>
    <dbReference type="NCBI Taxonomy" id="61616"/>
    <lineage>
        <taxon>Eukaryota</taxon>
        <taxon>Metazoa</taxon>
        <taxon>Chordata</taxon>
        <taxon>Craniata</taxon>
        <taxon>Vertebrata</taxon>
        <taxon>Euteleostomi</taxon>
        <taxon>Amphibia</taxon>
        <taxon>Batrachia</taxon>
        <taxon>Anura</taxon>
        <taxon>Pelobatoidea</taxon>
        <taxon>Pelobatidae</taxon>
        <taxon>Pelobates</taxon>
    </lineage>
</organism>
<comment type="pathway">
    <text evidence="1">Lipid metabolism; fatty acid biosynthesis.</text>
</comment>
<dbReference type="SMART" id="SM00822">
    <property type="entry name" value="PKS_KR"/>
    <property type="match status" value="1"/>
</dbReference>
<feature type="domain" description="Carrier" evidence="7">
    <location>
        <begin position="2043"/>
        <end position="2118"/>
    </location>
</feature>
<dbReference type="Gene3D" id="3.40.47.10">
    <property type="match status" value="1"/>
</dbReference>
<evidence type="ECO:0000256" key="1">
    <source>
        <dbReference type="ARBA" id="ARBA00005194"/>
    </source>
</evidence>
<feature type="region of interest" description="C-terminal hotdog fold" evidence="6">
    <location>
        <begin position="1085"/>
        <end position="1230"/>
    </location>
</feature>
<evidence type="ECO:0000259" key="8">
    <source>
        <dbReference type="PROSITE" id="PS52004"/>
    </source>
</evidence>
<dbReference type="InterPro" id="IPR057326">
    <property type="entry name" value="KR_dom"/>
</dbReference>
<dbReference type="InterPro" id="IPR016036">
    <property type="entry name" value="Malonyl_transacylase_ACP-bd"/>
</dbReference>
<dbReference type="GO" id="GO:0004314">
    <property type="term" value="F:[acyl-carrier-protein] S-malonyltransferase activity"/>
    <property type="evidence" value="ECO:0007669"/>
    <property type="project" value="UniProtKB-EC"/>
</dbReference>
<dbReference type="InterPro" id="IPR049552">
    <property type="entry name" value="PKS_DH_N"/>
</dbReference>
<feature type="region of interest" description="N-terminal hotdog fold" evidence="6">
    <location>
        <begin position="952"/>
        <end position="1072"/>
    </location>
</feature>
<dbReference type="SUPFAM" id="SSF50129">
    <property type="entry name" value="GroES-like"/>
    <property type="match status" value="1"/>
</dbReference>
<dbReference type="InterPro" id="IPR050444">
    <property type="entry name" value="Polyketide_Synthase"/>
</dbReference>
<evidence type="ECO:0000313" key="10">
    <source>
        <dbReference type="EMBL" id="CAH2282213.1"/>
    </source>
</evidence>
<keyword evidence="4" id="KW-0808">Transferase</keyword>
<dbReference type="PROSITE" id="PS00606">
    <property type="entry name" value="KS3_1"/>
    <property type="match status" value="1"/>
</dbReference>
<dbReference type="InterPro" id="IPR049900">
    <property type="entry name" value="PKS_mFAS_DH"/>
</dbReference>
<accession>A0AAD1W0Q8</accession>
<evidence type="ECO:0000259" key="7">
    <source>
        <dbReference type="PROSITE" id="PS50075"/>
    </source>
</evidence>
<reference evidence="10" key="1">
    <citation type="submission" date="2022-03" db="EMBL/GenBank/DDBJ databases">
        <authorList>
            <person name="Alioto T."/>
            <person name="Alioto T."/>
            <person name="Gomez Garrido J."/>
        </authorList>
    </citation>
    <scope>NUCLEOTIDE SEQUENCE</scope>
</reference>
<dbReference type="InterPro" id="IPR016035">
    <property type="entry name" value="Acyl_Trfase/lysoPLipase"/>
</dbReference>
<dbReference type="InterPro" id="IPR036736">
    <property type="entry name" value="ACP-like_sf"/>
</dbReference>
<gene>
    <name evidence="10" type="ORF">PECUL_23A061446</name>
</gene>
<evidence type="ECO:0000256" key="5">
    <source>
        <dbReference type="ARBA" id="ARBA00048404"/>
    </source>
</evidence>
<evidence type="ECO:0000313" key="11">
    <source>
        <dbReference type="Proteomes" id="UP001295444"/>
    </source>
</evidence>
<dbReference type="InterPro" id="IPR036291">
    <property type="entry name" value="NAD(P)-bd_dom_sf"/>
</dbReference>
<dbReference type="Gene3D" id="3.40.50.720">
    <property type="entry name" value="NAD(P)-binding Rossmann-like Domain"/>
    <property type="match status" value="2"/>
</dbReference>
<keyword evidence="11" id="KW-1185">Reference proteome</keyword>
<protein>
    <submittedName>
        <fullName evidence="10">Highly reducing polyketide synthase SAT13-like</fullName>
    </submittedName>
</protein>
<dbReference type="Pfam" id="PF00109">
    <property type="entry name" value="ketoacyl-synt"/>
    <property type="match status" value="2"/>
</dbReference>
<dbReference type="SUPFAM" id="SSF55048">
    <property type="entry name" value="Probable ACP-binding domain of malonyl-CoA ACP transacylase"/>
    <property type="match status" value="1"/>
</dbReference>
<evidence type="ECO:0000256" key="4">
    <source>
        <dbReference type="ARBA" id="ARBA00022679"/>
    </source>
</evidence>
<keyword evidence="2" id="KW-0596">Phosphopantetheine</keyword>
<dbReference type="InterPro" id="IPR014031">
    <property type="entry name" value="Ketoacyl_synth_C"/>
</dbReference>
<dbReference type="InterPro" id="IPR020841">
    <property type="entry name" value="PKS_Beta-ketoAc_synthase_dom"/>
</dbReference>
<dbReference type="Gene3D" id="3.30.70.250">
    <property type="entry name" value="Malonyl-CoA ACP transacylase, ACP-binding"/>
    <property type="match status" value="1"/>
</dbReference>
<dbReference type="GO" id="GO:0006633">
    <property type="term" value="P:fatty acid biosynthetic process"/>
    <property type="evidence" value="ECO:0007669"/>
    <property type="project" value="InterPro"/>
</dbReference>
<dbReference type="PANTHER" id="PTHR45681:SF8">
    <property type="entry name" value="CARRIER DOMAIN-CONTAINING PROTEIN"/>
    <property type="match status" value="1"/>
</dbReference>